<sequence length="121" mass="14308">MWRSGVSAKGNSEKRKKQRKAKNNANNAMRSPLVEVGKKKSGGWKAYQLNKKLKKLLYYSQISFKKFQKFTTYFLKAVFMTQPAFYFNFKAINVQAREHFTFTYKLEKNKREESVCVDDIK</sequence>
<name>A0ACB0XQN6_MELEN</name>
<accession>A0ACB0XQN6</accession>
<dbReference type="EMBL" id="CAVMJV010000002">
    <property type="protein sequence ID" value="CAK5012757.1"/>
    <property type="molecule type" value="Genomic_DNA"/>
</dbReference>
<protein>
    <submittedName>
        <fullName evidence="1">Uncharacterized protein</fullName>
    </submittedName>
</protein>
<dbReference type="Proteomes" id="UP001497535">
    <property type="component" value="Unassembled WGS sequence"/>
</dbReference>
<evidence type="ECO:0000313" key="1">
    <source>
        <dbReference type="EMBL" id="CAK5012757.1"/>
    </source>
</evidence>
<gene>
    <name evidence="1" type="ORF">MENTE1834_LOCUS2215</name>
</gene>
<evidence type="ECO:0000313" key="2">
    <source>
        <dbReference type="Proteomes" id="UP001497535"/>
    </source>
</evidence>
<keyword evidence="2" id="KW-1185">Reference proteome</keyword>
<reference evidence="1" key="1">
    <citation type="submission" date="2023-11" db="EMBL/GenBank/DDBJ databases">
        <authorList>
            <person name="Poullet M."/>
        </authorList>
    </citation>
    <scope>NUCLEOTIDE SEQUENCE</scope>
    <source>
        <strain evidence="1">E1834</strain>
    </source>
</reference>
<proteinExistence type="predicted"/>
<organism evidence="1 2">
    <name type="scientific">Meloidogyne enterolobii</name>
    <name type="common">Root-knot nematode worm</name>
    <name type="synonym">Meloidogyne mayaguensis</name>
    <dbReference type="NCBI Taxonomy" id="390850"/>
    <lineage>
        <taxon>Eukaryota</taxon>
        <taxon>Metazoa</taxon>
        <taxon>Ecdysozoa</taxon>
        <taxon>Nematoda</taxon>
        <taxon>Chromadorea</taxon>
        <taxon>Rhabditida</taxon>
        <taxon>Tylenchina</taxon>
        <taxon>Tylenchomorpha</taxon>
        <taxon>Tylenchoidea</taxon>
        <taxon>Meloidogynidae</taxon>
        <taxon>Meloidogyninae</taxon>
        <taxon>Meloidogyne</taxon>
    </lineage>
</organism>
<comment type="caution">
    <text evidence="1">The sequence shown here is derived from an EMBL/GenBank/DDBJ whole genome shotgun (WGS) entry which is preliminary data.</text>
</comment>